<proteinExistence type="predicted"/>
<dbReference type="Proteomes" id="UP000229378">
    <property type="component" value="Unassembled WGS sequence"/>
</dbReference>
<sequence>MKANESVPLDIATHKAGQLNALLLLMFESNIELDTTDEKELLGLALDLAGPIAVHLLEREAVQNGTP</sequence>
<accession>A0A2G4U2J5</accession>
<protein>
    <submittedName>
        <fullName evidence="1">Uncharacterized protein</fullName>
    </submittedName>
</protein>
<evidence type="ECO:0000313" key="2">
    <source>
        <dbReference type="Proteomes" id="UP000229378"/>
    </source>
</evidence>
<dbReference type="EMBL" id="PEHN01000009">
    <property type="protein sequence ID" value="PHZ27459.1"/>
    <property type="molecule type" value="Genomic_DNA"/>
</dbReference>
<reference evidence="1 2" key="1">
    <citation type="submission" date="2017-10" db="EMBL/GenBank/DDBJ databases">
        <authorList>
            <person name="Banno H."/>
            <person name="Chua N.-H."/>
        </authorList>
    </citation>
    <scope>NUCLEOTIDE SEQUENCE [LARGE SCALE GENOMIC DNA]</scope>
    <source>
        <strain evidence="1 2">SCPM-O-B-7607</strain>
    </source>
</reference>
<organism evidence="1 2">
    <name type="scientific">Yersinia bercovieri</name>
    <dbReference type="NCBI Taxonomy" id="634"/>
    <lineage>
        <taxon>Bacteria</taxon>
        <taxon>Pseudomonadati</taxon>
        <taxon>Pseudomonadota</taxon>
        <taxon>Gammaproteobacteria</taxon>
        <taxon>Enterobacterales</taxon>
        <taxon>Yersiniaceae</taxon>
        <taxon>Yersinia</taxon>
    </lineage>
</organism>
<gene>
    <name evidence="1" type="ORF">CS533_11060</name>
</gene>
<evidence type="ECO:0000313" key="1">
    <source>
        <dbReference type="EMBL" id="PHZ27459.1"/>
    </source>
</evidence>
<comment type="caution">
    <text evidence="1">The sequence shown here is derived from an EMBL/GenBank/DDBJ whole genome shotgun (WGS) entry which is preliminary data.</text>
</comment>
<dbReference type="RefSeq" id="WP_099460542.1">
    <property type="nucleotide sequence ID" value="NZ_PEHN01000009.1"/>
</dbReference>
<dbReference type="AlphaFoldDB" id="A0A2G4U2J5"/>
<name>A0A2G4U2J5_YERBE</name>